<evidence type="ECO:0000256" key="1">
    <source>
        <dbReference type="ARBA" id="ARBA00004410"/>
    </source>
</evidence>
<keyword evidence="7" id="KW-0540">Nuclease</keyword>
<evidence type="ECO:0000256" key="14">
    <source>
        <dbReference type="ARBA" id="ARBA00025494"/>
    </source>
</evidence>
<dbReference type="FunFam" id="3.90.730.10:FF:000004">
    <property type="entry name" value="Ribonuclease T2-like"/>
    <property type="match status" value="1"/>
</dbReference>
<evidence type="ECO:0000256" key="5">
    <source>
        <dbReference type="ARBA" id="ARBA00022490"/>
    </source>
</evidence>
<dbReference type="PROSITE" id="PS00531">
    <property type="entry name" value="RNASE_T2_2"/>
    <property type="match status" value="1"/>
</dbReference>
<dbReference type="SUPFAM" id="SSF55895">
    <property type="entry name" value="Ribonuclease Rh-like"/>
    <property type="match status" value="1"/>
</dbReference>
<evidence type="ECO:0000256" key="6">
    <source>
        <dbReference type="ARBA" id="ARBA00022554"/>
    </source>
</evidence>
<keyword evidence="11" id="KW-1015">Disulfide bond</keyword>
<evidence type="ECO:0000256" key="13">
    <source>
        <dbReference type="ARBA" id="ARBA00023239"/>
    </source>
</evidence>
<dbReference type="Gene3D" id="3.90.730.10">
    <property type="entry name" value="Ribonuclease T2-like"/>
    <property type="match status" value="1"/>
</dbReference>
<evidence type="ECO:0000256" key="10">
    <source>
        <dbReference type="ARBA" id="ARBA00022801"/>
    </source>
</evidence>
<dbReference type="EMBL" id="JAVRQU010000008">
    <property type="protein sequence ID" value="KAK5699976.1"/>
    <property type="molecule type" value="Genomic_DNA"/>
</dbReference>
<dbReference type="PANTHER" id="PTHR11240">
    <property type="entry name" value="RIBONUCLEASE T2"/>
    <property type="match status" value="1"/>
</dbReference>
<evidence type="ECO:0000256" key="8">
    <source>
        <dbReference type="ARBA" id="ARBA00022729"/>
    </source>
</evidence>
<comment type="subcellular location">
    <subcellularLocation>
        <location evidence="2">Cytoplasm</location>
    </subcellularLocation>
    <subcellularLocation>
        <location evidence="1">Vacuole lumen</location>
    </subcellularLocation>
</comment>
<name>A0AAN7W7Q0_9PEZI</name>
<evidence type="ECO:0000256" key="17">
    <source>
        <dbReference type="RuleBase" id="RU004328"/>
    </source>
</evidence>
<feature type="domain" description="RNase T2-like C-terminal" evidence="19">
    <location>
        <begin position="298"/>
        <end position="412"/>
    </location>
</feature>
<keyword evidence="5" id="KW-0963">Cytoplasm</keyword>
<dbReference type="GO" id="GO:0016787">
    <property type="term" value="F:hydrolase activity"/>
    <property type="evidence" value="ECO:0007669"/>
    <property type="project" value="UniProtKB-KW"/>
</dbReference>
<keyword evidence="10" id="KW-0378">Hydrolase</keyword>
<gene>
    <name evidence="20" type="primary">RBT7_2</name>
    <name evidence="20" type="ORF">LTR97_006110</name>
</gene>
<evidence type="ECO:0000259" key="19">
    <source>
        <dbReference type="Pfam" id="PF25488"/>
    </source>
</evidence>
<evidence type="ECO:0000256" key="7">
    <source>
        <dbReference type="ARBA" id="ARBA00022722"/>
    </source>
</evidence>
<dbReference type="GO" id="GO:0003723">
    <property type="term" value="F:RNA binding"/>
    <property type="evidence" value="ECO:0007669"/>
    <property type="project" value="InterPro"/>
</dbReference>
<evidence type="ECO:0000313" key="20">
    <source>
        <dbReference type="EMBL" id="KAK5699976.1"/>
    </source>
</evidence>
<evidence type="ECO:0000256" key="15">
    <source>
        <dbReference type="ARBA" id="ARBA00071169"/>
    </source>
</evidence>
<dbReference type="InterPro" id="IPR033697">
    <property type="entry name" value="Ribonuclease_T2_eukaryotic"/>
</dbReference>
<evidence type="ECO:0000313" key="21">
    <source>
        <dbReference type="Proteomes" id="UP001310594"/>
    </source>
</evidence>
<proteinExistence type="inferred from homology"/>
<evidence type="ECO:0000256" key="3">
    <source>
        <dbReference type="ARBA" id="ARBA00007469"/>
    </source>
</evidence>
<dbReference type="Pfam" id="PF00445">
    <property type="entry name" value="Ribonuclease_T2"/>
    <property type="match status" value="1"/>
</dbReference>
<comment type="function">
    <text evidence="14">Rnase which modulates cell survival under stress conditions. Released from the vacuole to the cytoplasm during stress to promote tRNA and rRNA cleavage and to activate separately a downstream pathway that promotes cell death. Involved in cell size, vacuolar morphology and growth at high temperatures and high salt concentration.</text>
</comment>
<keyword evidence="9" id="KW-0255">Endonuclease</keyword>
<sequence length="414" mass="43304">MPSVRSVSGFALSALTTAQNVLGMQSSVARQAGLDIRASATCNSPQLSCHNSSAVQDLCCFNSPGGALLQTQFWDTNPVTGPADSWTIHGLWPDNCDGTYDSNCDDNRAYTNITQILQAAGDDDLVSYMQTYWVSDSGSAESFWEHEWSKHGTCISTLDPDCYTDYQPTEEVPDFFTRTVDLFKSLPSYEWLSAAGIVPSTSATYTTAQIQAALSKNRDGHQVYLGCRSGALNEIWYFFNVQGSLQTGEFEASDLVGSKSTCPSTGIKYLPKGSGGGSSPTATATSTGPSPTSSGGVFSGKGTLNVVTSGSKKGCIISGGKWYMSGTCASFTATSSGDGFTLSSSKGRCGIVSGALTCSSAASSATVFSADGTTLAYDGASTFYADSVPSGTTQGTVFAEDGHSVSIEIQWQSV</sequence>
<evidence type="ECO:0000256" key="2">
    <source>
        <dbReference type="ARBA" id="ARBA00004496"/>
    </source>
</evidence>
<evidence type="ECO:0000256" key="11">
    <source>
        <dbReference type="ARBA" id="ARBA00023157"/>
    </source>
</evidence>
<comment type="similarity">
    <text evidence="3 17">Belongs to the RNase T2 family.</text>
</comment>
<accession>A0AAN7W7Q0</accession>
<reference evidence="20" key="1">
    <citation type="submission" date="2023-08" db="EMBL/GenBank/DDBJ databases">
        <title>Black Yeasts Isolated from many extreme environments.</title>
        <authorList>
            <person name="Coleine C."/>
            <person name="Stajich J.E."/>
            <person name="Selbmann L."/>
        </authorList>
    </citation>
    <scope>NUCLEOTIDE SEQUENCE</scope>
    <source>
        <strain evidence="20">CCFEE 5810</strain>
    </source>
</reference>
<dbReference type="InterPro" id="IPR001568">
    <property type="entry name" value="RNase_T2-like"/>
</dbReference>
<keyword evidence="12" id="KW-0325">Glycoprotein</keyword>
<dbReference type="GO" id="GO:0006401">
    <property type="term" value="P:RNA catabolic process"/>
    <property type="evidence" value="ECO:0007669"/>
    <property type="project" value="TreeGrafter"/>
</dbReference>
<dbReference type="InterPro" id="IPR057328">
    <property type="entry name" value="RNaseT2L_C"/>
</dbReference>
<feature type="active site" evidence="16">
    <location>
        <position position="147"/>
    </location>
</feature>
<evidence type="ECO:0000256" key="4">
    <source>
        <dbReference type="ARBA" id="ARBA00012571"/>
    </source>
</evidence>
<evidence type="ECO:0000256" key="12">
    <source>
        <dbReference type="ARBA" id="ARBA00023180"/>
    </source>
</evidence>
<evidence type="ECO:0000256" key="18">
    <source>
        <dbReference type="SAM" id="MobiDB-lite"/>
    </source>
</evidence>
<evidence type="ECO:0000256" key="9">
    <source>
        <dbReference type="ARBA" id="ARBA00022759"/>
    </source>
</evidence>
<evidence type="ECO:0000256" key="16">
    <source>
        <dbReference type="PIRSR" id="PIRSR633697-1"/>
    </source>
</evidence>
<keyword evidence="8" id="KW-0732">Signal</keyword>
<dbReference type="CDD" id="cd01061">
    <property type="entry name" value="RNase_T2_euk"/>
    <property type="match status" value="1"/>
</dbReference>
<keyword evidence="6" id="KW-0926">Vacuole</keyword>
<protein>
    <recommendedName>
        <fullName evidence="15">Ribonuclease T2-like</fullName>
        <ecNumber evidence="4">4.6.1.19</ecNumber>
    </recommendedName>
</protein>
<dbReference type="InterPro" id="IPR033130">
    <property type="entry name" value="RNase_T2_His_AS_2"/>
</dbReference>
<dbReference type="Pfam" id="PF25488">
    <property type="entry name" value="RNaseT2L_C"/>
    <property type="match status" value="1"/>
</dbReference>
<dbReference type="GO" id="GO:0033897">
    <property type="term" value="F:ribonuclease T2 activity"/>
    <property type="evidence" value="ECO:0007669"/>
    <property type="project" value="UniProtKB-EC"/>
</dbReference>
<feature type="active site" evidence="16">
    <location>
        <position position="151"/>
    </location>
</feature>
<feature type="compositionally biased region" description="Low complexity" evidence="18">
    <location>
        <begin position="279"/>
        <end position="296"/>
    </location>
</feature>
<dbReference type="GO" id="GO:0005576">
    <property type="term" value="C:extracellular region"/>
    <property type="evidence" value="ECO:0007669"/>
    <property type="project" value="TreeGrafter"/>
</dbReference>
<dbReference type="PROSITE" id="PS00530">
    <property type="entry name" value="RNASE_T2_1"/>
    <property type="match status" value="1"/>
</dbReference>
<feature type="active site" evidence="16">
    <location>
        <position position="89"/>
    </location>
</feature>
<dbReference type="AlphaFoldDB" id="A0AAN7W7Q0"/>
<dbReference type="Proteomes" id="UP001310594">
    <property type="component" value="Unassembled WGS sequence"/>
</dbReference>
<dbReference type="GO" id="GO:0005775">
    <property type="term" value="C:vacuolar lumen"/>
    <property type="evidence" value="ECO:0007669"/>
    <property type="project" value="UniProtKB-SubCell"/>
</dbReference>
<dbReference type="InterPro" id="IPR018188">
    <property type="entry name" value="RNase_T2_His_AS_1"/>
</dbReference>
<keyword evidence="13 20" id="KW-0456">Lyase</keyword>
<feature type="region of interest" description="Disordered" evidence="18">
    <location>
        <begin position="270"/>
        <end position="297"/>
    </location>
</feature>
<dbReference type="EC" id="4.6.1.19" evidence="4"/>
<dbReference type="InterPro" id="IPR036430">
    <property type="entry name" value="RNase_T2-like_sf"/>
</dbReference>
<comment type="caution">
    <text evidence="20">The sequence shown here is derived from an EMBL/GenBank/DDBJ whole genome shotgun (WGS) entry which is preliminary data.</text>
</comment>
<organism evidence="20 21">
    <name type="scientific">Elasticomyces elasticus</name>
    <dbReference type="NCBI Taxonomy" id="574655"/>
    <lineage>
        <taxon>Eukaryota</taxon>
        <taxon>Fungi</taxon>
        <taxon>Dikarya</taxon>
        <taxon>Ascomycota</taxon>
        <taxon>Pezizomycotina</taxon>
        <taxon>Dothideomycetes</taxon>
        <taxon>Dothideomycetidae</taxon>
        <taxon>Mycosphaerellales</taxon>
        <taxon>Teratosphaeriaceae</taxon>
        <taxon>Elasticomyces</taxon>
    </lineage>
</organism>
<dbReference type="PANTHER" id="PTHR11240:SF79">
    <property type="entry name" value="RIBONUCLEASE T2"/>
    <property type="match status" value="1"/>
</dbReference>